<dbReference type="Pfam" id="PF02800">
    <property type="entry name" value="Gp_dh_C"/>
    <property type="match status" value="1"/>
</dbReference>
<dbReference type="RefSeq" id="WP_349760812.1">
    <property type="nucleotide sequence ID" value="NZ_JBEGCJ010000002.1"/>
</dbReference>
<dbReference type="InterPro" id="IPR052978">
    <property type="entry name" value="GAP_dehydrogenase"/>
</dbReference>
<dbReference type="Gene3D" id="3.30.360.10">
    <property type="entry name" value="Dihydrodipicolinate Reductase, domain 2"/>
    <property type="match status" value="1"/>
</dbReference>
<keyword evidence="7" id="KW-1185">Reference proteome</keyword>
<dbReference type="Pfam" id="PF00044">
    <property type="entry name" value="Gp_dh_N"/>
    <property type="match status" value="1"/>
</dbReference>
<dbReference type="Proteomes" id="UP001442468">
    <property type="component" value="Unassembled WGS sequence"/>
</dbReference>
<evidence type="ECO:0000256" key="3">
    <source>
        <dbReference type="RuleBase" id="RU000397"/>
    </source>
</evidence>
<comment type="similarity">
    <text evidence="1 3">Belongs to the glyceraldehyde-3-phosphate dehydrogenase family.</text>
</comment>
<evidence type="ECO:0000313" key="6">
    <source>
        <dbReference type="EMBL" id="MEQ6916544.1"/>
    </source>
</evidence>
<dbReference type="NCBIfam" id="NF006512">
    <property type="entry name" value="PRK08955.1"/>
    <property type="match status" value="1"/>
</dbReference>
<dbReference type="PANTHER" id="PTHR42955">
    <property type="entry name" value="GLYCERALDEHYDE-3-PHOSPHATE DEHYDROGENASE"/>
    <property type="match status" value="1"/>
</dbReference>
<keyword evidence="2 4" id="KW-0560">Oxidoreductase</keyword>
<dbReference type="InterPro" id="IPR020831">
    <property type="entry name" value="GlycerAld/Erythrose_P_DH"/>
</dbReference>
<dbReference type="InterPro" id="IPR054835">
    <property type="entry name" value="G3PDH_Arsen"/>
</dbReference>
<dbReference type="PANTHER" id="PTHR42955:SF1">
    <property type="entry name" value="GLYCERALDEHYDE-3-PHOSPHATE DEHYDROGENASE"/>
    <property type="match status" value="1"/>
</dbReference>
<dbReference type="InterPro" id="IPR020828">
    <property type="entry name" value="GlycerAld_3-P_DH_NAD(P)-bd"/>
</dbReference>
<sequence length="357" mass="38359">MTVRIGINGFGRIGRLALRSLWPRIEAGEAEVVRINDPGGDAATFAHLLEFDSVHGRWSPGQGIEAEDDALVIDGRRIAFSTNSALGDSDWSACQVAIECSGRMRATDPLKAYLDQGVERVVVSAPVKEEGVLNVVMGVNDDRYDPQRHHIVTAASCTTNCLAPVVKVIHEAYGIRHGSMTTVHDITNTQVILDAPSSPDGADLRRSRACGMSLIPTTTGSAKAITAIFPELEGKLNGHAIRVPLANASLTDMVFELEREVTVEEVNATLKAAAEGELAGILGHEERPLVSIDYRTDSRSAIIDALSTLVVGGTQLKLYAWYDNEWGYANRTVELALKVGSEPVGSEPVENEQVGHG</sequence>
<dbReference type="SMART" id="SM00846">
    <property type="entry name" value="Gp_dh_N"/>
    <property type="match status" value="1"/>
</dbReference>
<dbReference type="NCBIfam" id="TIGR01534">
    <property type="entry name" value="GAPDH-I"/>
    <property type="match status" value="1"/>
</dbReference>
<evidence type="ECO:0000256" key="4">
    <source>
        <dbReference type="RuleBase" id="RU361160"/>
    </source>
</evidence>
<proteinExistence type="inferred from homology"/>
<reference evidence="6 7" key="1">
    <citation type="submission" date="2024-05" db="EMBL/GenBank/DDBJ databases">
        <title>Halomonas sp. SSM6 16S ribosomal RNA gene Genome sequencing and assembly.</title>
        <authorList>
            <person name="Yook S."/>
        </authorList>
    </citation>
    <scope>NUCLEOTIDE SEQUENCE [LARGE SCALE GENOMIC DNA]</scope>
    <source>
        <strain evidence="6 7">SSM6</strain>
    </source>
</reference>
<dbReference type="PRINTS" id="PR00078">
    <property type="entry name" value="G3PDHDRGNASE"/>
</dbReference>
<dbReference type="PIRSF" id="PIRSF000149">
    <property type="entry name" value="GAP_DH"/>
    <property type="match status" value="1"/>
</dbReference>
<protein>
    <recommendedName>
        <fullName evidence="4">Glyceraldehyde-3-phosphate dehydrogenase</fullName>
        <ecNumber evidence="4">1.2.1.-</ecNumber>
    </recommendedName>
</protein>
<dbReference type="Gene3D" id="3.40.50.720">
    <property type="entry name" value="NAD(P)-binding Rossmann-like Domain"/>
    <property type="match status" value="1"/>
</dbReference>
<evidence type="ECO:0000256" key="1">
    <source>
        <dbReference type="ARBA" id="ARBA00007406"/>
    </source>
</evidence>
<dbReference type="EC" id="1.2.1.-" evidence="4"/>
<dbReference type="InterPro" id="IPR006424">
    <property type="entry name" value="Glyceraldehyde-3-P_DH_1"/>
</dbReference>
<dbReference type="EMBL" id="JBEGCJ010000002">
    <property type="protein sequence ID" value="MEQ6916544.1"/>
    <property type="molecule type" value="Genomic_DNA"/>
</dbReference>
<dbReference type="NCBIfam" id="NF033735">
    <property type="entry name" value="G3PDH_Arsen"/>
    <property type="match status" value="1"/>
</dbReference>
<dbReference type="SUPFAM" id="SSF55347">
    <property type="entry name" value="Glyceraldehyde-3-phosphate dehydrogenase-like, C-terminal domain"/>
    <property type="match status" value="1"/>
</dbReference>
<dbReference type="PROSITE" id="PS00071">
    <property type="entry name" value="GAPDH"/>
    <property type="match status" value="1"/>
</dbReference>
<dbReference type="SUPFAM" id="SSF51735">
    <property type="entry name" value="NAD(P)-binding Rossmann-fold domains"/>
    <property type="match status" value="1"/>
</dbReference>
<gene>
    <name evidence="6" type="ORF">ABE960_03245</name>
</gene>
<evidence type="ECO:0000256" key="2">
    <source>
        <dbReference type="ARBA" id="ARBA00023002"/>
    </source>
</evidence>
<organism evidence="6 7">
    <name type="scientific">Halomonas aquatica</name>
    <dbReference type="NCBI Taxonomy" id="3151123"/>
    <lineage>
        <taxon>Bacteria</taxon>
        <taxon>Pseudomonadati</taxon>
        <taxon>Pseudomonadota</taxon>
        <taxon>Gammaproteobacteria</taxon>
        <taxon>Oceanospirillales</taxon>
        <taxon>Halomonadaceae</taxon>
        <taxon>Halomonas</taxon>
    </lineage>
</organism>
<comment type="caution">
    <text evidence="6">The sequence shown here is derived from an EMBL/GenBank/DDBJ whole genome shotgun (WGS) entry which is preliminary data.</text>
</comment>
<dbReference type="CDD" id="cd18126">
    <property type="entry name" value="GAPDH_I_C"/>
    <property type="match status" value="1"/>
</dbReference>
<dbReference type="InterPro" id="IPR020829">
    <property type="entry name" value="GlycerAld_3-P_DH_cat"/>
</dbReference>
<feature type="domain" description="Glyceraldehyde 3-phosphate dehydrogenase NAD(P) binding" evidence="5">
    <location>
        <begin position="3"/>
        <end position="157"/>
    </location>
</feature>
<evidence type="ECO:0000313" key="7">
    <source>
        <dbReference type="Proteomes" id="UP001442468"/>
    </source>
</evidence>
<accession>A0ABV1NBV5</accession>
<dbReference type="InterPro" id="IPR036291">
    <property type="entry name" value="NAD(P)-bd_dom_sf"/>
</dbReference>
<dbReference type="InterPro" id="IPR020830">
    <property type="entry name" value="GlycerAld_3-P_DH_AS"/>
</dbReference>
<name>A0ABV1NBV5_9GAMM</name>
<dbReference type="CDD" id="cd05214">
    <property type="entry name" value="GAPDH_I_N"/>
    <property type="match status" value="1"/>
</dbReference>
<evidence type="ECO:0000259" key="5">
    <source>
        <dbReference type="SMART" id="SM00846"/>
    </source>
</evidence>